<evidence type="ECO:0008006" key="2">
    <source>
        <dbReference type="Google" id="ProtNLM"/>
    </source>
</evidence>
<reference evidence="1" key="1">
    <citation type="submission" date="2010-07" db="EMBL/GenBank/DDBJ databases">
        <authorList>
            <consortium name="CONSOLIDER consortium CSD2007-00005"/>
            <person name="Guazzaroni M.-E."/>
            <person name="Richter M."/>
            <person name="Garcia-Salamanca A."/>
            <person name="Yarza P."/>
            <person name="Ferrer M."/>
        </authorList>
    </citation>
    <scope>NUCLEOTIDE SEQUENCE</scope>
</reference>
<gene>
    <name evidence="1" type="ORF">LDC_1481</name>
</gene>
<name>D9PIX2_9ZZZZ</name>
<accession>D9PIX2</accession>
<comment type="caution">
    <text evidence="1">The sequence shown here is derived from an EMBL/GenBank/DDBJ whole genome shotgun (WGS) entry which is preliminary data.</text>
</comment>
<proteinExistence type="predicted"/>
<sequence>MLAKLTAKNQITIPKDIVARLSNVRYFDVGYEDGTVILKPVRVVDADLSQIRAKIERLGLSEDCVDEAVRWARSK</sequence>
<protein>
    <recommendedName>
        <fullName evidence="2">SpoVT-AbrB domain-containing protein</fullName>
    </recommendedName>
</protein>
<organism evidence="1">
    <name type="scientific">sediment metagenome</name>
    <dbReference type="NCBI Taxonomy" id="749907"/>
    <lineage>
        <taxon>unclassified sequences</taxon>
        <taxon>metagenomes</taxon>
        <taxon>ecological metagenomes</taxon>
    </lineage>
</organism>
<reference evidence="1" key="2">
    <citation type="journal article" date="2011" name="Microb. Ecol.">
        <title>Taxonomic and Functional Metagenomic Profiling of the Microbial Community in the Anoxic Sediment of a Sub-saline Shallow Lake (Laguna de Carrizo, Central Spain).</title>
        <authorList>
            <person name="Ferrer M."/>
            <person name="Guazzaroni M.E."/>
            <person name="Richter M."/>
            <person name="Garcia-Salamanca A."/>
            <person name="Yarza P."/>
            <person name="Suarez-Suarez A."/>
            <person name="Solano J."/>
            <person name="Alcaide M."/>
            <person name="van Dillewijn P."/>
            <person name="Molina-Henares M.A."/>
            <person name="Lopez-Cortes N."/>
            <person name="Al-Ramahi Y."/>
            <person name="Guerrero C."/>
            <person name="Acosta A."/>
            <person name="de Eugenio L.I."/>
            <person name="Martinez V."/>
            <person name="Marques S."/>
            <person name="Rojo F."/>
            <person name="Santero E."/>
            <person name="Genilloud O."/>
            <person name="Perez-Perez J."/>
            <person name="Rossello-Mora R."/>
            <person name="Ramos J.L."/>
        </authorList>
    </citation>
    <scope>NUCLEOTIDE SEQUENCE</scope>
</reference>
<evidence type="ECO:0000313" key="1">
    <source>
        <dbReference type="EMBL" id="EFK96491.1"/>
    </source>
</evidence>
<dbReference type="AlphaFoldDB" id="D9PIX2"/>
<dbReference type="EMBL" id="ADZX01000467">
    <property type="protein sequence ID" value="EFK96491.1"/>
    <property type="molecule type" value="Genomic_DNA"/>
</dbReference>